<evidence type="ECO:0000313" key="2">
    <source>
        <dbReference type="EMBL" id="GCA63827.1"/>
    </source>
</evidence>
<feature type="compositionally biased region" description="Low complexity" evidence="1">
    <location>
        <begin position="174"/>
        <end position="186"/>
    </location>
</feature>
<protein>
    <submittedName>
        <fullName evidence="2">Uncharacterized protein</fullName>
    </submittedName>
</protein>
<organism evidence="2 3">
    <name type="scientific">Kipferlia bialata</name>
    <dbReference type="NCBI Taxonomy" id="797122"/>
    <lineage>
        <taxon>Eukaryota</taxon>
        <taxon>Metamonada</taxon>
        <taxon>Carpediemonas-like organisms</taxon>
        <taxon>Kipferlia</taxon>
    </lineage>
</organism>
<feature type="region of interest" description="Disordered" evidence="1">
    <location>
        <begin position="130"/>
        <end position="198"/>
    </location>
</feature>
<evidence type="ECO:0000313" key="3">
    <source>
        <dbReference type="Proteomes" id="UP000265618"/>
    </source>
</evidence>
<feature type="compositionally biased region" description="Low complexity" evidence="1">
    <location>
        <begin position="145"/>
        <end position="154"/>
    </location>
</feature>
<dbReference type="AlphaFoldDB" id="A0A391NR11"/>
<comment type="caution">
    <text evidence="2">The sequence shown here is derived from an EMBL/GenBank/DDBJ whole genome shotgun (WGS) entry which is preliminary data.</text>
</comment>
<dbReference type="EMBL" id="BDIP01005225">
    <property type="protein sequence ID" value="GCA63827.1"/>
    <property type="molecule type" value="Genomic_DNA"/>
</dbReference>
<accession>A0A391NR11</accession>
<gene>
    <name evidence="2" type="ORF">KIPB_012113</name>
</gene>
<evidence type="ECO:0000256" key="1">
    <source>
        <dbReference type="SAM" id="MobiDB-lite"/>
    </source>
</evidence>
<feature type="compositionally biased region" description="Acidic residues" evidence="1">
    <location>
        <begin position="187"/>
        <end position="198"/>
    </location>
</feature>
<reference evidence="2 3" key="1">
    <citation type="journal article" date="2018" name="PLoS ONE">
        <title>The draft genome of Kipferlia bialata reveals reductive genome evolution in fornicate parasites.</title>
        <authorList>
            <person name="Tanifuji G."/>
            <person name="Takabayashi S."/>
            <person name="Kume K."/>
            <person name="Takagi M."/>
            <person name="Nakayama T."/>
            <person name="Kamikawa R."/>
            <person name="Inagaki Y."/>
            <person name="Hashimoto T."/>
        </authorList>
    </citation>
    <scope>NUCLEOTIDE SEQUENCE [LARGE SCALE GENOMIC DNA]</scope>
    <source>
        <strain evidence="2">NY0173</strain>
    </source>
</reference>
<name>A0A391NR11_9EUKA</name>
<dbReference type="Proteomes" id="UP000265618">
    <property type="component" value="Unassembled WGS sequence"/>
</dbReference>
<proteinExistence type="predicted"/>
<keyword evidence="3" id="KW-1185">Reference proteome</keyword>
<sequence length="198" mass="21548">ATAREFLEGLGATRSVVNMGSHVIASNQMTRQQMVREVRDPQSSTIIAASNIDRIADQSAAERRIADANVEGPFRVEIVTNPETGKKEVALFIDLETWAQIQKLLRIATHLTRQTSAEEMTRNLNIVADAGRQTQMRMGIDGPDPTTSSSSTTAPAPPSPKRRAEAETALPQQVELSDSSSLLEVSSAEEDTDEDTDE</sequence>
<feature type="non-terminal residue" evidence="2">
    <location>
        <position position="1"/>
    </location>
</feature>